<evidence type="ECO:0000256" key="1">
    <source>
        <dbReference type="SAM" id="MobiDB-lite"/>
    </source>
</evidence>
<accession>A0A3S5AE66</accession>
<reference evidence="2" key="1">
    <citation type="submission" date="2018-11" db="EMBL/GenBank/DDBJ databases">
        <authorList>
            <consortium name="Pathogen Informatics"/>
        </authorList>
    </citation>
    <scope>NUCLEOTIDE SEQUENCE</scope>
</reference>
<feature type="region of interest" description="Disordered" evidence="1">
    <location>
        <begin position="30"/>
        <end position="59"/>
    </location>
</feature>
<comment type="caution">
    <text evidence="2">The sequence shown here is derived from an EMBL/GenBank/DDBJ whole genome shotgun (WGS) entry which is preliminary data.</text>
</comment>
<evidence type="ECO:0000313" key="2">
    <source>
        <dbReference type="EMBL" id="VEL26966.1"/>
    </source>
</evidence>
<keyword evidence="3" id="KW-1185">Reference proteome</keyword>
<name>A0A3S5AE66_9PLAT</name>
<protein>
    <submittedName>
        <fullName evidence="2">Uncharacterized protein</fullName>
    </submittedName>
</protein>
<organism evidence="2 3">
    <name type="scientific">Protopolystoma xenopodis</name>
    <dbReference type="NCBI Taxonomy" id="117903"/>
    <lineage>
        <taxon>Eukaryota</taxon>
        <taxon>Metazoa</taxon>
        <taxon>Spiralia</taxon>
        <taxon>Lophotrochozoa</taxon>
        <taxon>Platyhelminthes</taxon>
        <taxon>Monogenea</taxon>
        <taxon>Polyopisthocotylea</taxon>
        <taxon>Polystomatidea</taxon>
        <taxon>Polystomatidae</taxon>
        <taxon>Protopolystoma</taxon>
    </lineage>
</organism>
<dbReference type="AlphaFoldDB" id="A0A3S5AE66"/>
<dbReference type="OrthoDB" id="79452at2759"/>
<dbReference type="EMBL" id="CAAALY010083979">
    <property type="protein sequence ID" value="VEL26966.1"/>
    <property type="molecule type" value="Genomic_DNA"/>
</dbReference>
<evidence type="ECO:0000313" key="3">
    <source>
        <dbReference type="Proteomes" id="UP000784294"/>
    </source>
</evidence>
<proteinExistence type="predicted"/>
<dbReference type="Proteomes" id="UP000784294">
    <property type="component" value="Unassembled WGS sequence"/>
</dbReference>
<gene>
    <name evidence="2" type="ORF">PXEA_LOCUS20406</name>
</gene>
<sequence>MIFFRSGHHFLYGSCATHFCLTKTAPRGHLASHSDSDSDAETGDSVSTISVPGGSGGRTSNLVATGSNVLSSLVEFGSNLFRPDLRKASTRSKRFTAAGGGGSGSLVVLAGTGGPGSGVQLSGLGGAPGSLPVGFGSTGVPGLSPEEAAAAALEAAIERELDSASLVVARCIAAIEAQSGGLSTHVSPPQSSVIH</sequence>